<dbReference type="SUPFAM" id="SSF49464">
    <property type="entry name" value="Carboxypeptidase regulatory domain-like"/>
    <property type="match status" value="1"/>
</dbReference>
<dbReference type="PANTHER" id="PTHR30069">
    <property type="entry name" value="TONB-DEPENDENT OUTER MEMBRANE RECEPTOR"/>
    <property type="match status" value="1"/>
</dbReference>
<keyword evidence="2" id="KW-0813">Transport</keyword>
<evidence type="ECO:0000313" key="10">
    <source>
        <dbReference type="EMBL" id="HJA98291.1"/>
    </source>
</evidence>
<feature type="signal peptide" evidence="8">
    <location>
        <begin position="1"/>
        <end position="22"/>
    </location>
</feature>
<evidence type="ECO:0000256" key="6">
    <source>
        <dbReference type="ARBA" id="ARBA00023136"/>
    </source>
</evidence>
<dbReference type="GO" id="GO:0009279">
    <property type="term" value="C:cell outer membrane"/>
    <property type="evidence" value="ECO:0007669"/>
    <property type="project" value="UniProtKB-SubCell"/>
</dbReference>
<feature type="chain" id="PRO_5038931541" evidence="8">
    <location>
        <begin position="23"/>
        <end position="924"/>
    </location>
</feature>
<evidence type="ECO:0000256" key="5">
    <source>
        <dbReference type="ARBA" id="ARBA00022729"/>
    </source>
</evidence>
<organism evidence="10 11">
    <name type="scientific">Candidatus Alistipes avicola</name>
    <dbReference type="NCBI Taxonomy" id="2838432"/>
    <lineage>
        <taxon>Bacteria</taxon>
        <taxon>Pseudomonadati</taxon>
        <taxon>Bacteroidota</taxon>
        <taxon>Bacteroidia</taxon>
        <taxon>Bacteroidales</taxon>
        <taxon>Rikenellaceae</taxon>
        <taxon>Alistipes</taxon>
    </lineage>
</organism>
<dbReference type="AlphaFoldDB" id="A0A9D2ICL7"/>
<keyword evidence="7" id="KW-0998">Cell outer membrane</keyword>
<reference evidence="10" key="2">
    <citation type="submission" date="2021-04" db="EMBL/GenBank/DDBJ databases">
        <authorList>
            <person name="Gilroy R."/>
        </authorList>
    </citation>
    <scope>NUCLEOTIDE SEQUENCE</scope>
    <source>
        <strain evidence="10">CHK169-11906</strain>
    </source>
</reference>
<dbReference type="InterPro" id="IPR012910">
    <property type="entry name" value="Plug_dom"/>
</dbReference>
<keyword evidence="10" id="KW-0675">Receptor</keyword>
<dbReference type="InterPro" id="IPR008969">
    <property type="entry name" value="CarboxyPept-like_regulatory"/>
</dbReference>
<evidence type="ECO:0000256" key="1">
    <source>
        <dbReference type="ARBA" id="ARBA00004571"/>
    </source>
</evidence>
<evidence type="ECO:0000256" key="2">
    <source>
        <dbReference type="ARBA" id="ARBA00022448"/>
    </source>
</evidence>
<dbReference type="InterPro" id="IPR037066">
    <property type="entry name" value="Plug_dom_sf"/>
</dbReference>
<gene>
    <name evidence="10" type="ORF">H9779_01655</name>
</gene>
<feature type="domain" description="TonB-dependent receptor plug" evidence="9">
    <location>
        <begin position="129"/>
        <end position="252"/>
    </location>
</feature>
<dbReference type="Gene3D" id="2.170.130.10">
    <property type="entry name" value="TonB-dependent receptor, plug domain"/>
    <property type="match status" value="1"/>
</dbReference>
<sequence length="924" mass="104668">MRNRFTYLIAGLLLFLCASVRAEVSQPTGKITFEVTDPSGEPLAYATVMLKGSTGETPYGRPTDEKGIALFTVPVGTYEVHITYIGYTPYTETLSIREGDALYRPLWLEPSSVAIDDVVVTATESKGITSSSMIDRKAMEHLQPSSFSDLLSLLPGGKASAPSLSAPNQIHLREIGIASDDYNTSSLGTSFVVDGAPIRNDGNMQYIPSYDPYFDSKSHANAGMDMRTLSTDEIEHVEIVRGIPSVQYGDLTSGLVKIERKRGYTPWNMRFKADMNSKLYYLGKGFEIPDRELTVNFGIDLLDAKPDPRNTLEDYRRATGSVRLNKLWDRSEKHRITLGINLDYTGSFDNKKIDPEANNGQLNDYRSQYNRFALSGDFELHSRREGFFRSLSMNASIDYSRDRIDRRKFVQITKPTAVSNSLAPGEYDAILLEPSFIGEMTIDGRPLNAFAKAVATFRIDSDASSNTILAGVDWVMDKNLGEGVVYDVARPVFPESSLRPRPYYDIPAQHDLGLFIEDNTTLSFGRYQLDIMAGLRATTMLNLGREYTMRGKFYFDPRLNLRLAFPSFRIWGQTAEFALSGGTGWHTKSPTMDQLYPALRYYDIVQLNYFHSNPDLRRINYVTYVIDPTNYALEAARNFKWEVRADLTLAGNRLSVTYFEEDMKSGFRTTSAYDSYDYKAYDYSGVDHDNLQAPPSLEDMPYTIETRMASTARTTNGSRTFKRGVEFTFSSQRIEALRTRLTVTGAWFHTEYSNSDPIQYFPGKTINFQQVLYVGLYENDTYYIREMANTNFMLDTDIPRLGLGFSFTFQCAWTTKQFNPSGSQLPYAYFGPDGIIHPFTEESLSDPELATLKRYEGTTVSRWTTVPFAMTTNLKVTKRLFKEKVMAAIYVTQMFNYTPSYKVDGITTRRHATPYFGMEINLSL</sequence>
<protein>
    <submittedName>
        <fullName evidence="10">TonB-dependent receptor</fullName>
    </submittedName>
</protein>
<dbReference type="InterPro" id="IPR039426">
    <property type="entry name" value="TonB-dep_rcpt-like"/>
</dbReference>
<dbReference type="EMBL" id="DWYR01000006">
    <property type="protein sequence ID" value="HJA98291.1"/>
    <property type="molecule type" value="Genomic_DNA"/>
</dbReference>
<evidence type="ECO:0000313" key="11">
    <source>
        <dbReference type="Proteomes" id="UP000824259"/>
    </source>
</evidence>
<reference evidence="10" key="1">
    <citation type="journal article" date="2021" name="PeerJ">
        <title>Extensive microbial diversity within the chicken gut microbiome revealed by metagenomics and culture.</title>
        <authorList>
            <person name="Gilroy R."/>
            <person name="Ravi A."/>
            <person name="Getino M."/>
            <person name="Pursley I."/>
            <person name="Horton D.L."/>
            <person name="Alikhan N.F."/>
            <person name="Baker D."/>
            <person name="Gharbi K."/>
            <person name="Hall N."/>
            <person name="Watson M."/>
            <person name="Adriaenssens E.M."/>
            <person name="Foster-Nyarko E."/>
            <person name="Jarju S."/>
            <person name="Secka A."/>
            <person name="Antonio M."/>
            <person name="Oren A."/>
            <person name="Chaudhuri R.R."/>
            <person name="La Ragione R."/>
            <person name="Hildebrand F."/>
            <person name="Pallen M.J."/>
        </authorList>
    </citation>
    <scope>NUCLEOTIDE SEQUENCE</scope>
    <source>
        <strain evidence="10">CHK169-11906</strain>
    </source>
</reference>
<keyword evidence="3" id="KW-1134">Transmembrane beta strand</keyword>
<dbReference type="PANTHER" id="PTHR30069:SF29">
    <property type="entry name" value="HEMOGLOBIN AND HEMOGLOBIN-HAPTOGLOBIN-BINDING PROTEIN 1-RELATED"/>
    <property type="match status" value="1"/>
</dbReference>
<evidence type="ECO:0000256" key="7">
    <source>
        <dbReference type="ARBA" id="ARBA00023237"/>
    </source>
</evidence>
<keyword evidence="4" id="KW-0812">Transmembrane</keyword>
<dbReference type="SUPFAM" id="SSF56935">
    <property type="entry name" value="Porins"/>
    <property type="match status" value="1"/>
</dbReference>
<dbReference type="Proteomes" id="UP000824259">
    <property type="component" value="Unassembled WGS sequence"/>
</dbReference>
<name>A0A9D2ICL7_9BACT</name>
<comment type="caution">
    <text evidence="10">The sequence shown here is derived from an EMBL/GenBank/DDBJ whole genome shotgun (WGS) entry which is preliminary data.</text>
</comment>
<dbReference type="Gene3D" id="2.40.170.20">
    <property type="entry name" value="TonB-dependent receptor, beta-barrel domain"/>
    <property type="match status" value="1"/>
</dbReference>
<keyword evidence="5 8" id="KW-0732">Signal</keyword>
<dbReference type="Gene3D" id="2.60.40.1120">
    <property type="entry name" value="Carboxypeptidase-like, regulatory domain"/>
    <property type="match status" value="1"/>
</dbReference>
<dbReference type="Pfam" id="PF13620">
    <property type="entry name" value="CarboxypepD_reg"/>
    <property type="match status" value="1"/>
</dbReference>
<accession>A0A9D2ICL7</accession>
<dbReference type="Pfam" id="PF07715">
    <property type="entry name" value="Plug"/>
    <property type="match status" value="1"/>
</dbReference>
<evidence type="ECO:0000256" key="4">
    <source>
        <dbReference type="ARBA" id="ARBA00022692"/>
    </source>
</evidence>
<comment type="subcellular location">
    <subcellularLocation>
        <location evidence="1">Cell outer membrane</location>
        <topology evidence="1">Multi-pass membrane protein</topology>
    </subcellularLocation>
</comment>
<evidence type="ECO:0000256" key="8">
    <source>
        <dbReference type="SAM" id="SignalP"/>
    </source>
</evidence>
<dbReference type="GO" id="GO:0015344">
    <property type="term" value="F:siderophore uptake transmembrane transporter activity"/>
    <property type="evidence" value="ECO:0007669"/>
    <property type="project" value="TreeGrafter"/>
</dbReference>
<dbReference type="InterPro" id="IPR036942">
    <property type="entry name" value="Beta-barrel_TonB_sf"/>
</dbReference>
<proteinExistence type="predicted"/>
<evidence type="ECO:0000256" key="3">
    <source>
        <dbReference type="ARBA" id="ARBA00022452"/>
    </source>
</evidence>
<evidence type="ECO:0000259" key="9">
    <source>
        <dbReference type="Pfam" id="PF07715"/>
    </source>
</evidence>
<keyword evidence="6" id="KW-0472">Membrane</keyword>
<dbReference type="GO" id="GO:0044718">
    <property type="term" value="P:siderophore transmembrane transport"/>
    <property type="evidence" value="ECO:0007669"/>
    <property type="project" value="TreeGrafter"/>
</dbReference>